<feature type="domain" description="Helix-hairpin-helix DNA-binding motif class 1" evidence="2">
    <location>
        <begin position="162"/>
        <end position="181"/>
    </location>
</feature>
<name>B0VFU5_CLOAI</name>
<dbReference type="NCBIfam" id="TIGR00426">
    <property type="entry name" value="competence protein ComEA helix-hairpin-helix repeat region"/>
    <property type="match status" value="1"/>
</dbReference>
<dbReference type="PANTHER" id="PTHR21180">
    <property type="entry name" value="ENDONUCLEASE/EXONUCLEASE/PHOSPHATASE FAMILY DOMAIN-CONTAINING PROTEIN 1"/>
    <property type="match status" value="1"/>
</dbReference>
<evidence type="ECO:0000313" key="3">
    <source>
        <dbReference type="EMBL" id="CAO81536.1"/>
    </source>
</evidence>
<keyword evidence="1" id="KW-0812">Transmembrane</keyword>
<protein>
    <submittedName>
        <fullName evidence="3">ComEA protein-related protein</fullName>
    </submittedName>
</protein>
<dbReference type="SUPFAM" id="SSF47781">
    <property type="entry name" value="RuvA domain 2-like"/>
    <property type="match status" value="2"/>
</dbReference>
<dbReference type="EMBL" id="CU466930">
    <property type="protein sequence ID" value="CAO81536.1"/>
    <property type="molecule type" value="Genomic_DNA"/>
</dbReference>
<dbReference type="InterPro" id="IPR051675">
    <property type="entry name" value="Endo/Exo/Phosphatase_dom_1"/>
</dbReference>
<dbReference type="GO" id="GO:0015628">
    <property type="term" value="P:protein secretion by the type II secretion system"/>
    <property type="evidence" value="ECO:0007669"/>
    <property type="project" value="TreeGrafter"/>
</dbReference>
<dbReference type="Gene3D" id="1.10.150.320">
    <property type="entry name" value="Photosystem II 12 kDa extrinsic protein"/>
    <property type="match status" value="1"/>
</dbReference>
<dbReference type="STRING" id="459349.CLOAM1700"/>
<proteinExistence type="predicted"/>
<dbReference type="KEGG" id="caci:CLOAM1700"/>
<evidence type="ECO:0000256" key="1">
    <source>
        <dbReference type="SAM" id="Phobius"/>
    </source>
</evidence>
<gene>
    <name evidence="3" type="ordered locus">CLOAM1700</name>
</gene>
<sequence>MKMKNPLRNFLTPDEQKILLFLGLIILGGCFLDYFGWNPLQATPTDLDTLRQVVKEDKPLQLDIRIATFEELLCLSGIGEKRAKDIIAYRETNPFTSVNQIMNIKGIGAKTYAKILPDLLVFGDTTNFKLSPTPSSTSKTKSATISKANNTSPVNINTANLEELCTLSGIGEVKAQAIIDWREENGSFETIEDIMKVKGIGPKTFEKNKDRLTVK</sequence>
<organism evidence="3 4">
    <name type="scientific">Cloacimonas acidaminovorans (strain Evry)</name>
    <dbReference type="NCBI Taxonomy" id="459349"/>
    <lineage>
        <taxon>Bacteria</taxon>
        <taxon>Pseudomonadati</taxon>
        <taxon>Candidatus Cloacimonadota</taxon>
        <taxon>Candidatus Cloacimonadia</taxon>
        <taxon>Candidatus Cloacimonadales</taxon>
        <taxon>Candidatus Cloacimonadaceae</taxon>
        <taxon>Candidatus Cloacimonas</taxon>
    </lineage>
</organism>
<dbReference type="InterPro" id="IPR010994">
    <property type="entry name" value="RuvA_2-like"/>
</dbReference>
<dbReference type="Gene3D" id="1.10.150.280">
    <property type="entry name" value="AF1531-like domain"/>
    <property type="match status" value="1"/>
</dbReference>
<feature type="domain" description="Helix-hairpin-helix DNA-binding motif class 1" evidence="2">
    <location>
        <begin position="99"/>
        <end position="118"/>
    </location>
</feature>
<dbReference type="AlphaFoldDB" id="B0VFU5"/>
<feature type="domain" description="Helix-hairpin-helix DNA-binding motif class 1" evidence="2">
    <location>
        <begin position="70"/>
        <end position="89"/>
    </location>
</feature>
<keyword evidence="1" id="KW-1133">Transmembrane helix</keyword>
<dbReference type="GO" id="GO:0006281">
    <property type="term" value="P:DNA repair"/>
    <property type="evidence" value="ECO:0007669"/>
    <property type="project" value="InterPro"/>
</dbReference>
<keyword evidence="1" id="KW-0472">Membrane</keyword>
<evidence type="ECO:0000313" key="4">
    <source>
        <dbReference type="Proteomes" id="UP000002019"/>
    </source>
</evidence>
<dbReference type="GO" id="GO:0015627">
    <property type="term" value="C:type II protein secretion system complex"/>
    <property type="evidence" value="ECO:0007669"/>
    <property type="project" value="TreeGrafter"/>
</dbReference>
<dbReference type="OrthoDB" id="9790239at2"/>
<dbReference type="HOGENOM" id="CLU_052011_2_0_0"/>
<dbReference type="Pfam" id="PF12836">
    <property type="entry name" value="HHH_3"/>
    <property type="match status" value="2"/>
</dbReference>
<dbReference type="InterPro" id="IPR004509">
    <property type="entry name" value="Competence_ComEA_HhH"/>
</dbReference>
<reference evidence="3 4" key="1">
    <citation type="journal article" date="2008" name="J. Bacteriol.">
        <title>'Candidatus Cloacamonas acidaminovorans': genome sequence reconstruction provides a first glimpse of a new bacterial division.</title>
        <authorList>
            <person name="Pelletier E."/>
            <person name="Kreimeyer A."/>
            <person name="Bocs S."/>
            <person name="Rouy Z."/>
            <person name="Gyapay G."/>
            <person name="Chouari R."/>
            <person name="Riviere D."/>
            <person name="Ganesan A."/>
            <person name="Daegelen P."/>
            <person name="Sghir A."/>
            <person name="Cohen G.N."/>
            <person name="Medigue C."/>
            <person name="Weissenbach J."/>
            <person name="Le Paslier D."/>
        </authorList>
    </citation>
    <scope>NUCLEOTIDE SEQUENCE [LARGE SCALE GENOMIC DNA]</scope>
    <source>
        <strain evidence="4">Evry</strain>
    </source>
</reference>
<accession>B0VFU5</accession>
<dbReference type="eggNOG" id="COG1555">
    <property type="taxonomic scope" value="Bacteria"/>
</dbReference>
<evidence type="ECO:0000259" key="2">
    <source>
        <dbReference type="SMART" id="SM00278"/>
    </source>
</evidence>
<dbReference type="PROSITE" id="PS51257">
    <property type="entry name" value="PROKAR_LIPOPROTEIN"/>
    <property type="match status" value="1"/>
</dbReference>
<keyword evidence="4" id="KW-1185">Reference proteome</keyword>
<feature type="domain" description="Helix-hairpin-helix DNA-binding motif class 1" evidence="2">
    <location>
        <begin position="192"/>
        <end position="211"/>
    </location>
</feature>
<feature type="transmembrane region" description="Helical" evidence="1">
    <location>
        <begin position="18"/>
        <end position="37"/>
    </location>
</feature>
<dbReference type="InterPro" id="IPR003583">
    <property type="entry name" value="Hlx-hairpin-Hlx_DNA-bd_motif"/>
</dbReference>
<dbReference type="Proteomes" id="UP000002019">
    <property type="component" value="Chromosome"/>
</dbReference>
<dbReference type="GO" id="GO:0003677">
    <property type="term" value="F:DNA binding"/>
    <property type="evidence" value="ECO:0007669"/>
    <property type="project" value="InterPro"/>
</dbReference>
<dbReference type="SMART" id="SM00278">
    <property type="entry name" value="HhH1"/>
    <property type="match status" value="4"/>
</dbReference>
<dbReference type="PANTHER" id="PTHR21180:SF32">
    <property type="entry name" value="ENDONUCLEASE_EXONUCLEASE_PHOSPHATASE FAMILY DOMAIN-CONTAINING PROTEIN 1"/>
    <property type="match status" value="1"/>
</dbReference>